<evidence type="ECO:0000256" key="1">
    <source>
        <dbReference type="ARBA" id="ARBA00023027"/>
    </source>
</evidence>
<evidence type="ECO:0000259" key="3">
    <source>
        <dbReference type="Pfam" id="PF22725"/>
    </source>
</evidence>
<feature type="domain" description="GFO/IDH/MocA-like oxidoreductase" evidence="3">
    <location>
        <begin position="141"/>
        <end position="296"/>
    </location>
</feature>
<dbReference type="InterPro" id="IPR036291">
    <property type="entry name" value="NAD(P)-bd_dom_sf"/>
</dbReference>
<dbReference type="Proteomes" id="UP001500013">
    <property type="component" value="Unassembled WGS sequence"/>
</dbReference>
<dbReference type="Gene3D" id="3.40.50.720">
    <property type="entry name" value="NAD(P)-binding Rossmann-like Domain"/>
    <property type="match status" value="1"/>
</dbReference>
<dbReference type="Gene3D" id="3.30.360.10">
    <property type="entry name" value="Dihydrodipicolinate Reductase, domain 2"/>
    <property type="match status" value="1"/>
</dbReference>
<feature type="domain" description="Gfo/Idh/MocA-like oxidoreductase N-terminal" evidence="2">
    <location>
        <begin position="11"/>
        <end position="133"/>
    </location>
</feature>
<dbReference type="InterPro" id="IPR055170">
    <property type="entry name" value="GFO_IDH_MocA-like_dom"/>
</dbReference>
<evidence type="ECO:0000313" key="5">
    <source>
        <dbReference type="Proteomes" id="UP001500013"/>
    </source>
</evidence>
<proteinExistence type="predicted"/>
<evidence type="ECO:0000313" key="4">
    <source>
        <dbReference type="EMBL" id="GAA1977533.1"/>
    </source>
</evidence>
<dbReference type="PANTHER" id="PTHR43708">
    <property type="entry name" value="CONSERVED EXPRESSED OXIDOREDUCTASE (EUROFUNG)"/>
    <property type="match status" value="1"/>
</dbReference>
<dbReference type="EMBL" id="BAAAPU010000007">
    <property type="protein sequence ID" value="GAA1977533.1"/>
    <property type="molecule type" value="Genomic_DNA"/>
</dbReference>
<dbReference type="InterPro" id="IPR051317">
    <property type="entry name" value="Gfo/Idh/MocA_oxidoreduct"/>
</dbReference>
<dbReference type="SUPFAM" id="SSF55347">
    <property type="entry name" value="Glyceraldehyde-3-phosphate dehydrogenase-like, C-terminal domain"/>
    <property type="match status" value="1"/>
</dbReference>
<reference evidence="4 5" key="1">
    <citation type="journal article" date="2019" name="Int. J. Syst. Evol. Microbiol.">
        <title>The Global Catalogue of Microorganisms (GCM) 10K type strain sequencing project: providing services to taxonomists for standard genome sequencing and annotation.</title>
        <authorList>
            <consortium name="The Broad Institute Genomics Platform"/>
            <consortium name="The Broad Institute Genome Sequencing Center for Infectious Disease"/>
            <person name="Wu L."/>
            <person name="Ma J."/>
        </authorList>
    </citation>
    <scope>NUCLEOTIDE SEQUENCE [LARGE SCALE GENOMIC DNA]</scope>
    <source>
        <strain evidence="4 5">JCM 15628</strain>
    </source>
</reference>
<dbReference type="SUPFAM" id="SSF51735">
    <property type="entry name" value="NAD(P)-binding Rossmann-fold domains"/>
    <property type="match status" value="1"/>
</dbReference>
<accession>A0ABN2RZD2</accession>
<dbReference type="Pfam" id="PF22725">
    <property type="entry name" value="GFO_IDH_MocA_C3"/>
    <property type="match status" value="1"/>
</dbReference>
<sequence length="401" mass="43851">MRDTPDLQGDLRIAIVGFGLRASLARYAHRPGEGSRVTVVCDSSERGRADATDRVEGVRVVDSLDELLAPDVRADVDAVLVLTPDHVHAEHAVRTLEAGIPTFVEKPLATSVADADRILEAAHRTRTRLYVGHNMRHMPVVRAMRDVIQAGTIGEVKAVWVRHFVSAGGDYYFKDWHADRRNTTGLLLQKGAHDLDVIHWLAGAYSRRVSAVGALAVYGDITDRRDNSDRRMADWYSLDNCPPTEQRELNPVVDVEDLSMANLVLEGGVLASYQQCHFTPDYWRSYTVIGTRGRLENFGDGPGATVKVWTRRTDSYRDDADEVIEIPPADTLGHGGADPLLIAEFVRFARDGGMTDTSPVAAREAVAAGASATVSLRTGGHPVDVPTLDPELVAWFEGGQA</sequence>
<evidence type="ECO:0000259" key="2">
    <source>
        <dbReference type="Pfam" id="PF01408"/>
    </source>
</evidence>
<gene>
    <name evidence="4" type="ORF">GCM10009817_17430</name>
</gene>
<protein>
    <submittedName>
        <fullName evidence="4">Gfo/Idh/MocA family oxidoreductase</fullName>
    </submittedName>
</protein>
<name>A0ABN2RZD2_9MICO</name>
<comment type="caution">
    <text evidence="4">The sequence shown here is derived from an EMBL/GenBank/DDBJ whole genome shotgun (WGS) entry which is preliminary data.</text>
</comment>
<keyword evidence="1" id="KW-0520">NAD</keyword>
<dbReference type="Pfam" id="PF01408">
    <property type="entry name" value="GFO_IDH_MocA"/>
    <property type="match status" value="1"/>
</dbReference>
<keyword evidence="5" id="KW-1185">Reference proteome</keyword>
<dbReference type="InterPro" id="IPR000683">
    <property type="entry name" value="Gfo/Idh/MocA-like_OxRdtase_N"/>
</dbReference>
<dbReference type="PANTHER" id="PTHR43708:SF8">
    <property type="entry name" value="OXIDOREDUCTASE"/>
    <property type="match status" value="1"/>
</dbReference>
<organism evidence="4 5">
    <name type="scientific">Terrabacter lapilli</name>
    <dbReference type="NCBI Taxonomy" id="436231"/>
    <lineage>
        <taxon>Bacteria</taxon>
        <taxon>Bacillati</taxon>
        <taxon>Actinomycetota</taxon>
        <taxon>Actinomycetes</taxon>
        <taxon>Micrococcales</taxon>
        <taxon>Intrasporangiaceae</taxon>
        <taxon>Terrabacter</taxon>
    </lineage>
</organism>